<name>A0A921FXB6_SPOPS</name>
<evidence type="ECO:0000256" key="6">
    <source>
        <dbReference type="ARBA" id="ARBA00022840"/>
    </source>
</evidence>
<dbReference type="SMART" id="SM00977">
    <property type="entry name" value="TilS_C"/>
    <property type="match status" value="1"/>
</dbReference>
<dbReference type="InterPro" id="IPR012094">
    <property type="entry name" value="tRNA_Ile_lys_synt"/>
</dbReference>
<dbReference type="SUPFAM" id="SSF82829">
    <property type="entry name" value="MesJ substrate recognition domain-like"/>
    <property type="match status" value="1"/>
</dbReference>
<evidence type="ECO:0000313" key="11">
    <source>
        <dbReference type="Proteomes" id="UP000698173"/>
    </source>
</evidence>
<dbReference type="GO" id="GO:0005524">
    <property type="term" value="F:ATP binding"/>
    <property type="evidence" value="ECO:0007669"/>
    <property type="project" value="UniProtKB-UniRule"/>
</dbReference>
<comment type="catalytic activity">
    <reaction evidence="7 8">
        <text>cytidine(34) in tRNA(Ile2) + L-lysine + ATP = lysidine(34) in tRNA(Ile2) + AMP + diphosphate + H(+)</text>
        <dbReference type="Rhea" id="RHEA:43744"/>
        <dbReference type="Rhea" id="RHEA-COMP:10625"/>
        <dbReference type="Rhea" id="RHEA-COMP:10670"/>
        <dbReference type="ChEBI" id="CHEBI:15378"/>
        <dbReference type="ChEBI" id="CHEBI:30616"/>
        <dbReference type="ChEBI" id="CHEBI:32551"/>
        <dbReference type="ChEBI" id="CHEBI:33019"/>
        <dbReference type="ChEBI" id="CHEBI:82748"/>
        <dbReference type="ChEBI" id="CHEBI:83665"/>
        <dbReference type="ChEBI" id="CHEBI:456215"/>
        <dbReference type="EC" id="6.3.4.19"/>
    </reaction>
</comment>
<comment type="similarity">
    <text evidence="8">Belongs to the tRNA(Ile)-lysidine synthase family.</text>
</comment>
<sequence>MNKFKQTIFHFVKEWSLVAPGDRVLVACSGGVDSVALLDFMASNRDRMGIEVAAIHVDHKLRGEESAADGALVERLCETYKIPFFGGSVPVPEIIENEGGNVQAVCRDGRYAFFTKIMQKHHYHILATAHHAEDQLETVLMQVTKGNRPSGIPVKREVDGGLLIRPFLPVMKADLHSYVAENDLHYREDPSNESDAYLRNRFRHRIVPFILDENPGAAENAVKMSGWLQEDEELLETLAKDHFDRITRFTEAGLPIVDGNAFSNMHQALQRRMITLLLRYLYNGEIMPVKYNSALISQLLHHLSSQNGNVSVHLPRGYRFIREYDVLTFVRDTPTEEMDSQKVLPKGVWTRWGNDLQLCWTEVGNLDTELFTDTDDTMYFDLPYSALPLSIRRREDGDRILLPGMTHPKRLSRLFIDEKVGMTERDRLPVIITAQGEICAVPGVRYGVAFSRNKTDQSKYIVRTRKI</sequence>
<comment type="subcellular location">
    <subcellularLocation>
        <location evidence="1 8">Cytoplasm</location>
    </subcellularLocation>
</comment>
<evidence type="ECO:0000313" key="10">
    <source>
        <dbReference type="EMBL" id="HJF31478.1"/>
    </source>
</evidence>
<feature type="binding site" evidence="8">
    <location>
        <begin position="29"/>
        <end position="34"/>
    </location>
    <ligand>
        <name>ATP</name>
        <dbReference type="ChEBI" id="CHEBI:30616"/>
    </ligand>
</feature>
<keyword evidence="5 8" id="KW-0547">Nucleotide-binding</keyword>
<dbReference type="Pfam" id="PF01171">
    <property type="entry name" value="ATP_bind_3"/>
    <property type="match status" value="1"/>
</dbReference>
<reference evidence="10" key="2">
    <citation type="submission" date="2021-09" db="EMBL/GenBank/DDBJ databases">
        <authorList>
            <person name="Gilroy R."/>
        </authorList>
    </citation>
    <scope>NUCLEOTIDE SEQUENCE</scope>
    <source>
        <strain evidence="10">CHK171-7178</strain>
    </source>
</reference>
<dbReference type="Gene3D" id="3.40.50.620">
    <property type="entry name" value="HUPs"/>
    <property type="match status" value="1"/>
</dbReference>
<reference evidence="10" key="1">
    <citation type="journal article" date="2021" name="PeerJ">
        <title>Extensive microbial diversity within the chicken gut microbiome revealed by metagenomics and culture.</title>
        <authorList>
            <person name="Gilroy R."/>
            <person name="Ravi A."/>
            <person name="Getino M."/>
            <person name="Pursley I."/>
            <person name="Horton D.L."/>
            <person name="Alikhan N.F."/>
            <person name="Baker D."/>
            <person name="Gharbi K."/>
            <person name="Hall N."/>
            <person name="Watson M."/>
            <person name="Adriaenssens E.M."/>
            <person name="Foster-Nyarko E."/>
            <person name="Jarju S."/>
            <person name="Secka A."/>
            <person name="Antonio M."/>
            <person name="Oren A."/>
            <person name="Chaudhuri R.R."/>
            <person name="La Ragione R."/>
            <person name="Hildebrand F."/>
            <person name="Pallen M.J."/>
        </authorList>
    </citation>
    <scope>NUCLEOTIDE SEQUENCE</scope>
    <source>
        <strain evidence="10">CHK171-7178</strain>
    </source>
</reference>
<feature type="domain" description="Lysidine-tRNA(Ile) synthetase C-terminal" evidence="9">
    <location>
        <begin position="389"/>
        <end position="462"/>
    </location>
</feature>
<dbReference type="Pfam" id="PF11734">
    <property type="entry name" value="TilS_C"/>
    <property type="match status" value="1"/>
</dbReference>
<gene>
    <name evidence="8 10" type="primary">tilS</name>
    <name evidence="10" type="ORF">K8V56_06835</name>
</gene>
<dbReference type="InterPro" id="IPR014729">
    <property type="entry name" value="Rossmann-like_a/b/a_fold"/>
</dbReference>
<dbReference type="PANTHER" id="PTHR43033:SF1">
    <property type="entry name" value="TRNA(ILE)-LYSIDINE SYNTHASE-RELATED"/>
    <property type="match status" value="1"/>
</dbReference>
<evidence type="ECO:0000259" key="9">
    <source>
        <dbReference type="SMART" id="SM00977"/>
    </source>
</evidence>
<evidence type="ECO:0000256" key="1">
    <source>
        <dbReference type="ARBA" id="ARBA00004496"/>
    </source>
</evidence>
<comment type="caution">
    <text evidence="10">The sequence shown here is derived from an EMBL/GenBank/DDBJ whole genome shotgun (WGS) entry which is preliminary data.</text>
</comment>
<dbReference type="InterPro" id="IPR011063">
    <property type="entry name" value="TilS/TtcA_N"/>
</dbReference>
<dbReference type="PANTHER" id="PTHR43033">
    <property type="entry name" value="TRNA(ILE)-LYSIDINE SYNTHASE-RELATED"/>
    <property type="match status" value="1"/>
</dbReference>
<evidence type="ECO:0000256" key="7">
    <source>
        <dbReference type="ARBA" id="ARBA00048539"/>
    </source>
</evidence>
<evidence type="ECO:0000256" key="3">
    <source>
        <dbReference type="ARBA" id="ARBA00022598"/>
    </source>
</evidence>
<dbReference type="CDD" id="cd01992">
    <property type="entry name" value="TilS_N"/>
    <property type="match status" value="1"/>
</dbReference>
<dbReference type="InterPro" id="IPR012796">
    <property type="entry name" value="Lysidine-tRNA-synth_C"/>
</dbReference>
<comment type="domain">
    <text evidence="8">The N-terminal region contains the highly conserved SGGXDS motif, predicted to be a P-loop motif involved in ATP binding.</text>
</comment>
<keyword evidence="4 8" id="KW-0819">tRNA processing</keyword>
<keyword evidence="2 8" id="KW-0963">Cytoplasm</keyword>
<dbReference type="GO" id="GO:0032267">
    <property type="term" value="F:tRNA(Ile)-lysidine synthase activity"/>
    <property type="evidence" value="ECO:0007669"/>
    <property type="project" value="UniProtKB-EC"/>
</dbReference>
<dbReference type="NCBIfam" id="TIGR02432">
    <property type="entry name" value="lysidine_TilS_N"/>
    <property type="match status" value="1"/>
</dbReference>
<keyword evidence="3 8" id="KW-0436">Ligase</keyword>
<dbReference type="EC" id="6.3.4.19" evidence="8"/>
<dbReference type="GO" id="GO:0005737">
    <property type="term" value="C:cytoplasm"/>
    <property type="evidence" value="ECO:0007669"/>
    <property type="project" value="UniProtKB-SubCell"/>
</dbReference>
<organism evidence="10 11">
    <name type="scientific">Sporosarcina psychrophila</name>
    <name type="common">Bacillus psychrophilus</name>
    <dbReference type="NCBI Taxonomy" id="1476"/>
    <lineage>
        <taxon>Bacteria</taxon>
        <taxon>Bacillati</taxon>
        <taxon>Bacillota</taxon>
        <taxon>Bacilli</taxon>
        <taxon>Bacillales</taxon>
        <taxon>Caryophanaceae</taxon>
        <taxon>Sporosarcina</taxon>
    </lineage>
</organism>
<evidence type="ECO:0000256" key="8">
    <source>
        <dbReference type="HAMAP-Rule" id="MF_01161"/>
    </source>
</evidence>
<dbReference type="NCBIfam" id="TIGR02433">
    <property type="entry name" value="lysidine_TilS_C"/>
    <property type="match status" value="1"/>
</dbReference>
<dbReference type="GO" id="GO:0006400">
    <property type="term" value="P:tRNA modification"/>
    <property type="evidence" value="ECO:0007669"/>
    <property type="project" value="UniProtKB-UniRule"/>
</dbReference>
<dbReference type="EMBL" id="DYWT01000112">
    <property type="protein sequence ID" value="HJF31478.1"/>
    <property type="molecule type" value="Genomic_DNA"/>
</dbReference>
<comment type="function">
    <text evidence="8">Ligates lysine onto the cytidine present at position 34 of the AUA codon-specific tRNA(Ile) that contains the anticodon CAU, in an ATP-dependent manner. Cytidine is converted to lysidine, thus changing the amino acid specificity of the tRNA from methionine to isoleucine.</text>
</comment>
<dbReference type="SUPFAM" id="SSF56037">
    <property type="entry name" value="PheT/TilS domain"/>
    <property type="match status" value="1"/>
</dbReference>
<dbReference type="AlphaFoldDB" id="A0A921FXB6"/>
<dbReference type="Proteomes" id="UP000698173">
    <property type="component" value="Unassembled WGS sequence"/>
</dbReference>
<dbReference type="Gene3D" id="3.30.465.60">
    <property type="match status" value="1"/>
</dbReference>
<dbReference type="HAMAP" id="MF_01161">
    <property type="entry name" value="tRNA_Ile_lys_synt"/>
    <property type="match status" value="1"/>
</dbReference>
<dbReference type="InterPro" id="IPR012795">
    <property type="entry name" value="tRNA_Ile_lys_synt_N"/>
</dbReference>
<accession>A0A921FXB6</accession>
<dbReference type="SUPFAM" id="SSF52402">
    <property type="entry name" value="Adenine nucleotide alpha hydrolases-like"/>
    <property type="match status" value="1"/>
</dbReference>
<evidence type="ECO:0000256" key="4">
    <source>
        <dbReference type="ARBA" id="ARBA00022694"/>
    </source>
</evidence>
<evidence type="ECO:0000256" key="2">
    <source>
        <dbReference type="ARBA" id="ARBA00022490"/>
    </source>
</evidence>
<keyword evidence="6 8" id="KW-0067">ATP-binding</keyword>
<protein>
    <recommendedName>
        <fullName evidence="8">tRNA(Ile)-lysidine synthase</fullName>
        <ecNumber evidence="8">6.3.4.19</ecNumber>
    </recommendedName>
    <alternativeName>
        <fullName evidence="8">tRNA(Ile)-2-lysyl-cytidine synthase</fullName>
    </alternativeName>
    <alternativeName>
        <fullName evidence="8">tRNA(Ile)-lysidine synthetase</fullName>
    </alternativeName>
</protein>
<evidence type="ECO:0000256" key="5">
    <source>
        <dbReference type="ARBA" id="ARBA00022741"/>
    </source>
</evidence>
<proteinExistence type="inferred from homology"/>